<dbReference type="GO" id="GO:0005886">
    <property type="term" value="C:plasma membrane"/>
    <property type="evidence" value="ECO:0007669"/>
    <property type="project" value="UniProtKB-SubCell"/>
</dbReference>
<dbReference type="PANTHER" id="PTHR31083:SF4">
    <property type="entry name" value="PROTEIN SOSEKI 4-RELATED"/>
    <property type="match status" value="1"/>
</dbReference>
<organism evidence="11 12">
    <name type="scientific">Rhynchospora breviuscula</name>
    <dbReference type="NCBI Taxonomy" id="2022672"/>
    <lineage>
        <taxon>Eukaryota</taxon>
        <taxon>Viridiplantae</taxon>
        <taxon>Streptophyta</taxon>
        <taxon>Embryophyta</taxon>
        <taxon>Tracheophyta</taxon>
        <taxon>Spermatophyta</taxon>
        <taxon>Magnoliopsida</taxon>
        <taxon>Liliopsida</taxon>
        <taxon>Poales</taxon>
        <taxon>Cyperaceae</taxon>
        <taxon>Cyperoideae</taxon>
        <taxon>Rhynchosporeae</taxon>
        <taxon>Rhynchospora</taxon>
    </lineage>
</organism>
<evidence type="ECO:0000256" key="9">
    <source>
        <dbReference type="SAM" id="MobiDB-lite"/>
    </source>
</evidence>
<dbReference type="PIRSF" id="PIRSF031043">
    <property type="entry name" value="UCP031043"/>
    <property type="match status" value="1"/>
</dbReference>
<dbReference type="Pfam" id="PF06136">
    <property type="entry name" value="SOK"/>
    <property type="match status" value="1"/>
</dbReference>
<comment type="caution">
    <text evidence="11">The sequence shown here is derived from an EMBL/GenBank/DDBJ whole genome shotgun (WGS) entry which is preliminary data.</text>
</comment>
<evidence type="ECO:0000256" key="2">
    <source>
        <dbReference type="ARBA" id="ARBA00022473"/>
    </source>
</evidence>
<dbReference type="GO" id="GO:0090708">
    <property type="term" value="P:specification of plant organ axis polarity"/>
    <property type="evidence" value="ECO:0007669"/>
    <property type="project" value="UniProtKB-ARBA"/>
</dbReference>
<comment type="subcellular location">
    <subcellularLocation>
        <location evidence="1">Cell membrane</location>
        <topology evidence="1">Peripheral membrane protein</topology>
        <orientation evidence="1">Cytoplasmic side</orientation>
    </subcellularLocation>
</comment>
<gene>
    <name evidence="11" type="ORF">LUZ63_017934</name>
</gene>
<feature type="domain" description="SOSEKI DIX-like" evidence="10">
    <location>
        <begin position="43"/>
        <end position="131"/>
    </location>
</feature>
<evidence type="ECO:0000256" key="6">
    <source>
        <dbReference type="ARBA" id="ARBA00023306"/>
    </source>
</evidence>
<name>A0A9Q0C3E9_9POAL</name>
<keyword evidence="5" id="KW-0472">Membrane</keyword>
<evidence type="ECO:0000313" key="12">
    <source>
        <dbReference type="Proteomes" id="UP001151287"/>
    </source>
</evidence>
<dbReference type="AlphaFoldDB" id="A0A9Q0C3E9"/>
<dbReference type="Proteomes" id="UP001151287">
    <property type="component" value="Unassembled WGS sequence"/>
</dbReference>
<dbReference type="GO" id="GO:0051302">
    <property type="term" value="P:regulation of cell division"/>
    <property type="evidence" value="ECO:0007669"/>
    <property type="project" value="UniProtKB-ARBA"/>
</dbReference>
<sequence length="419" mass="46499">MAMVTTSKGRGEGIREWKEKELCITERAKVWSDSRLKSTEKKVAVVYYLSRNGHLEHPHFIEVPLSSPGGLYLKDVINRLSALRGKGLTGLYSWSAKRSYKNGYVWHDLTEEDFIYPVHGNEYVLKGTELLNLGPASCSENSVGTTSSTSSTGKITETSKSSRDGSDFSAPLMRSKKLAWGSCELNEYGVYKARLIESDNKDASCFSNLQSSDASTQTDERRHRRRDVAYPSSTVMVENKTTELTRDEISPPPTSSPETLETLVKYNSRILEDQYLMASNMRGKASAALMHLISCGSIAVKRQSEAVVPQNGARLTRGSHSQIGGSCRFSGGREMVVEKDYFSGNLLEGKEDAEIADVLKRCSSFTAERGTKMEVAKEIEGVHSRCMPRNSKPRKEGCNSSRYLPPISRGTHGSKRFNT</sequence>
<evidence type="ECO:0000256" key="7">
    <source>
        <dbReference type="ARBA" id="ARBA00024211"/>
    </source>
</evidence>
<keyword evidence="3" id="KW-1003">Cell membrane</keyword>
<evidence type="ECO:0000256" key="1">
    <source>
        <dbReference type="ARBA" id="ARBA00004413"/>
    </source>
</evidence>
<dbReference type="GO" id="GO:0051258">
    <property type="term" value="P:protein polymerization"/>
    <property type="evidence" value="ECO:0007669"/>
    <property type="project" value="UniProtKB-ARBA"/>
</dbReference>
<evidence type="ECO:0000313" key="11">
    <source>
        <dbReference type="EMBL" id="KAJ1686544.1"/>
    </source>
</evidence>
<dbReference type="OrthoDB" id="1280899at2759"/>
<feature type="compositionally biased region" description="Polar residues" evidence="9">
    <location>
        <begin position="206"/>
        <end position="217"/>
    </location>
</feature>
<keyword evidence="4" id="KW-0132">Cell division</keyword>
<feature type="region of interest" description="Disordered" evidence="9">
    <location>
        <begin position="386"/>
        <end position="419"/>
    </location>
</feature>
<evidence type="ECO:0000256" key="8">
    <source>
        <dbReference type="ARBA" id="ARBA00046534"/>
    </source>
</evidence>
<evidence type="ECO:0000259" key="10">
    <source>
        <dbReference type="Pfam" id="PF06136"/>
    </source>
</evidence>
<dbReference type="EMBL" id="JAMQYH010000005">
    <property type="protein sequence ID" value="KAJ1686544.1"/>
    <property type="molecule type" value="Genomic_DNA"/>
</dbReference>
<accession>A0A9Q0C3E9</accession>
<dbReference type="PANTHER" id="PTHR31083">
    <property type="entry name" value="UPSTREAM OF FLC PROTEIN (DUF966)"/>
    <property type="match status" value="1"/>
</dbReference>
<comment type="similarity">
    <text evidence="7">Belongs to the SOSEKI family.</text>
</comment>
<feature type="region of interest" description="Disordered" evidence="9">
    <location>
        <begin position="206"/>
        <end position="225"/>
    </location>
</feature>
<keyword evidence="12" id="KW-1185">Reference proteome</keyword>
<dbReference type="InterPro" id="IPR048351">
    <property type="entry name" value="SOK_DIX"/>
</dbReference>
<protein>
    <recommendedName>
        <fullName evidence="10">SOSEKI DIX-like domain-containing protein</fullName>
    </recommendedName>
</protein>
<reference evidence="11" key="1">
    <citation type="journal article" date="2022" name="Cell">
        <title>Repeat-based holocentromeres influence genome architecture and karyotype evolution.</title>
        <authorList>
            <person name="Hofstatter P.G."/>
            <person name="Thangavel G."/>
            <person name="Lux T."/>
            <person name="Neumann P."/>
            <person name="Vondrak T."/>
            <person name="Novak P."/>
            <person name="Zhang M."/>
            <person name="Costa L."/>
            <person name="Castellani M."/>
            <person name="Scott A."/>
            <person name="Toegelov H."/>
            <person name="Fuchs J."/>
            <person name="Mata-Sucre Y."/>
            <person name="Dias Y."/>
            <person name="Vanzela A.L.L."/>
            <person name="Huettel B."/>
            <person name="Almeida C.C.S."/>
            <person name="Simkova H."/>
            <person name="Souza G."/>
            <person name="Pedrosa-Harand A."/>
            <person name="Macas J."/>
            <person name="Mayer K.F.X."/>
            <person name="Houben A."/>
            <person name="Marques A."/>
        </authorList>
    </citation>
    <scope>NUCLEOTIDE SEQUENCE</scope>
    <source>
        <strain evidence="11">RhyBre1mFocal</strain>
    </source>
</reference>
<dbReference type="GO" id="GO:2000067">
    <property type="term" value="P:regulation of root morphogenesis"/>
    <property type="evidence" value="ECO:0007669"/>
    <property type="project" value="UniProtKB-ARBA"/>
</dbReference>
<evidence type="ECO:0000256" key="4">
    <source>
        <dbReference type="ARBA" id="ARBA00022618"/>
    </source>
</evidence>
<keyword evidence="6" id="KW-0131">Cell cycle</keyword>
<evidence type="ECO:0000256" key="5">
    <source>
        <dbReference type="ARBA" id="ARBA00023136"/>
    </source>
</evidence>
<comment type="subunit">
    <text evidence="8">Homodimer. Forms long polymer filaments with other SOKs proteins polymers (e.g. SOK1, SOK2, SOK3 and SOK4) crucial for polar localization and biological activity. Binds to ANGUSTIFOLIA (AN).</text>
</comment>
<dbReference type="GO" id="GO:0051301">
    <property type="term" value="P:cell division"/>
    <property type="evidence" value="ECO:0007669"/>
    <property type="project" value="UniProtKB-KW"/>
</dbReference>
<proteinExistence type="inferred from homology"/>
<keyword evidence="2" id="KW-0217">Developmental protein</keyword>
<dbReference type="InterPro" id="IPR010369">
    <property type="entry name" value="SOK"/>
</dbReference>
<feature type="compositionally biased region" description="Low complexity" evidence="9">
    <location>
        <begin position="140"/>
        <end position="159"/>
    </location>
</feature>
<feature type="region of interest" description="Disordered" evidence="9">
    <location>
        <begin position="140"/>
        <end position="168"/>
    </location>
</feature>
<evidence type="ECO:0000256" key="3">
    <source>
        <dbReference type="ARBA" id="ARBA00022475"/>
    </source>
</evidence>
<dbReference type="InterPro" id="IPR021182">
    <property type="entry name" value="SOK_magnoliopsida"/>
</dbReference>